<comment type="subcellular location">
    <subcellularLocation>
        <location evidence="1">Cytoplasm</location>
    </subcellularLocation>
</comment>
<keyword evidence="11" id="KW-0030">Aminoacyl-tRNA synthetase</keyword>
<keyword evidence="6" id="KW-0963">Cytoplasm</keyword>
<evidence type="ECO:0000259" key="14">
    <source>
        <dbReference type="SMART" id="SM00836"/>
    </source>
</evidence>
<evidence type="ECO:0000256" key="6">
    <source>
        <dbReference type="ARBA" id="ARBA00022490"/>
    </source>
</evidence>
<accession>A0ABS7VHS7</accession>
<keyword evidence="7 15" id="KW-0436">Ligase</keyword>
<comment type="caution">
    <text evidence="15">The sequence shown here is derived from an EMBL/GenBank/DDBJ whole genome shotgun (WGS) entry which is preliminary data.</text>
</comment>
<evidence type="ECO:0000256" key="10">
    <source>
        <dbReference type="ARBA" id="ARBA00022917"/>
    </source>
</evidence>
<dbReference type="RefSeq" id="WP_224163800.1">
    <property type="nucleotide sequence ID" value="NZ_JAIRBT010000062.1"/>
</dbReference>
<proteinExistence type="inferred from homology"/>
<dbReference type="SMART" id="SM00836">
    <property type="entry name" value="DALR_1"/>
    <property type="match status" value="1"/>
</dbReference>
<reference evidence="15 16" key="1">
    <citation type="submission" date="2021-09" db="EMBL/GenBank/DDBJ databases">
        <title>Aeromonas schubertii isolated from Asian sea bass.</title>
        <authorList>
            <person name="Pinpimai K."/>
        </authorList>
    </citation>
    <scope>NUCLEOTIDE SEQUENCE [LARGE SCALE GENOMIC DNA]</scope>
    <source>
        <strain evidence="15 16">CHULA2021a</strain>
    </source>
</reference>
<comment type="catalytic activity">
    <reaction evidence="13">
        <text>tRNA(Gly) + glycine + ATP = glycyl-tRNA(Gly) + AMP + diphosphate</text>
        <dbReference type="Rhea" id="RHEA:16013"/>
        <dbReference type="Rhea" id="RHEA-COMP:9664"/>
        <dbReference type="Rhea" id="RHEA-COMP:9683"/>
        <dbReference type="ChEBI" id="CHEBI:30616"/>
        <dbReference type="ChEBI" id="CHEBI:33019"/>
        <dbReference type="ChEBI" id="CHEBI:57305"/>
        <dbReference type="ChEBI" id="CHEBI:78442"/>
        <dbReference type="ChEBI" id="CHEBI:78522"/>
        <dbReference type="ChEBI" id="CHEBI:456215"/>
        <dbReference type="EC" id="6.1.1.14"/>
    </reaction>
</comment>
<dbReference type="Proteomes" id="UP000774958">
    <property type="component" value="Unassembled WGS sequence"/>
</dbReference>
<keyword evidence="16" id="KW-1185">Reference proteome</keyword>
<evidence type="ECO:0000313" key="16">
    <source>
        <dbReference type="Proteomes" id="UP000774958"/>
    </source>
</evidence>
<comment type="similarity">
    <text evidence="2">Belongs to the class-II aminoacyl-tRNA synthetase family.</text>
</comment>
<dbReference type="InterPro" id="IPR006194">
    <property type="entry name" value="Gly-tRNA-synth_heterodimer"/>
</dbReference>
<dbReference type="Pfam" id="PF05746">
    <property type="entry name" value="DALR_1"/>
    <property type="match status" value="1"/>
</dbReference>
<evidence type="ECO:0000256" key="8">
    <source>
        <dbReference type="ARBA" id="ARBA00022741"/>
    </source>
</evidence>
<dbReference type="PANTHER" id="PTHR30075:SF2">
    <property type="entry name" value="GLYCINE--TRNA LIGASE, CHLOROPLASTIC_MITOCHONDRIAL 2"/>
    <property type="match status" value="1"/>
</dbReference>
<evidence type="ECO:0000256" key="13">
    <source>
        <dbReference type="ARBA" id="ARBA00047937"/>
    </source>
</evidence>
<sequence length="314" mass="33792">AAKIGADVGQAQRAGLLSKCDLMTNMVSEFTDTQGVMGMHYARHDGEAEAVALALNEQYMPRFAGDALPAGLVSCAVALADKFDTLAGIFGIGMLPKGDKDPFALRRAAIGALRIMTEKQLDLDLVELVEEAVSVYGDKLTHKSVVTDVVDFMLGRFRAAYQDEGIAADVVLAVLARRPTRPLDFDRRVKAVSHFRTLDAALALAAANKRVSNILAKVEGELPTAVKPELLVDAAEKALATQVAELQAELAPLFAAGDYQAALTRLAALREPVDTFFNEVMVMADDEALKANRLALLNNLRNLFLQVADISLLQ</sequence>
<gene>
    <name evidence="15" type="primary">glyS</name>
    <name evidence="15" type="ORF">LA374_20375</name>
</gene>
<dbReference type="GO" id="GO:0004820">
    <property type="term" value="F:glycine-tRNA ligase activity"/>
    <property type="evidence" value="ECO:0007669"/>
    <property type="project" value="UniProtKB-EC"/>
</dbReference>
<dbReference type="SUPFAM" id="SSF109604">
    <property type="entry name" value="HD-domain/PDEase-like"/>
    <property type="match status" value="1"/>
</dbReference>
<keyword evidence="8" id="KW-0547">Nucleotide-binding</keyword>
<evidence type="ECO:0000313" key="15">
    <source>
        <dbReference type="EMBL" id="MBZ6068541.1"/>
    </source>
</evidence>
<dbReference type="PANTHER" id="PTHR30075">
    <property type="entry name" value="GLYCYL-TRNA SYNTHETASE"/>
    <property type="match status" value="1"/>
</dbReference>
<keyword evidence="9" id="KW-0067">ATP-binding</keyword>
<evidence type="ECO:0000256" key="11">
    <source>
        <dbReference type="ARBA" id="ARBA00023146"/>
    </source>
</evidence>
<keyword evidence="10" id="KW-0648">Protein biosynthesis</keyword>
<evidence type="ECO:0000256" key="5">
    <source>
        <dbReference type="ARBA" id="ARBA00022032"/>
    </source>
</evidence>
<evidence type="ECO:0000256" key="9">
    <source>
        <dbReference type="ARBA" id="ARBA00022840"/>
    </source>
</evidence>
<name>A0ABS7VHS7_9GAMM</name>
<evidence type="ECO:0000256" key="3">
    <source>
        <dbReference type="ARBA" id="ARBA00011209"/>
    </source>
</evidence>
<dbReference type="EC" id="6.1.1.14" evidence="4"/>
<evidence type="ECO:0000256" key="2">
    <source>
        <dbReference type="ARBA" id="ARBA00008226"/>
    </source>
</evidence>
<feature type="domain" description="DALR anticodon binding" evidence="14">
    <location>
        <begin position="210"/>
        <end position="313"/>
    </location>
</feature>
<dbReference type="InterPro" id="IPR015944">
    <property type="entry name" value="Gly-tRNA-synth_bsu"/>
</dbReference>
<feature type="non-terminal residue" evidence="15">
    <location>
        <position position="1"/>
    </location>
</feature>
<dbReference type="Pfam" id="PF02092">
    <property type="entry name" value="tRNA_synt_2f"/>
    <property type="match status" value="1"/>
</dbReference>
<comment type="subunit">
    <text evidence="3">Tetramer of two alpha and two beta subunits.</text>
</comment>
<dbReference type="EMBL" id="JAIRBT010000062">
    <property type="protein sequence ID" value="MBZ6068541.1"/>
    <property type="molecule type" value="Genomic_DNA"/>
</dbReference>
<organism evidence="15 16">
    <name type="scientific">Aeromonas schubertii</name>
    <dbReference type="NCBI Taxonomy" id="652"/>
    <lineage>
        <taxon>Bacteria</taxon>
        <taxon>Pseudomonadati</taxon>
        <taxon>Pseudomonadota</taxon>
        <taxon>Gammaproteobacteria</taxon>
        <taxon>Aeromonadales</taxon>
        <taxon>Aeromonadaceae</taxon>
        <taxon>Aeromonas</taxon>
    </lineage>
</organism>
<evidence type="ECO:0000256" key="7">
    <source>
        <dbReference type="ARBA" id="ARBA00022598"/>
    </source>
</evidence>
<evidence type="ECO:0000256" key="12">
    <source>
        <dbReference type="ARBA" id="ARBA00031650"/>
    </source>
</evidence>
<dbReference type="PROSITE" id="PS50861">
    <property type="entry name" value="AA_TRNA_LIGASE_II_GLYAB"/>
    <property type="match status" value="1"/>
</dbReference>
<evidence type="ECO:0000256" key="1">
    <source>
        <dbReference type="ARBA" id="ARBA00004496"/>
    </source>
</evidence>
<dbReference type="InterPro" id="IPR008909">
    <property type="entry name" value="DALR_anticod-bd"/>
</dbReference>
<dbReference type="NCBIfam" id="TIGR00211">
    <property type="entry name" value="glyS"/>
    <property type="match status" value="1"/>
</dbReference>
<evidence type="ECO:0000256" key="4">
    <source>
        <dbReference type="ARBA" id="ARBA00012829"/>
    </source>
</evidence>
<protein>
    <recommendedName>
        <fullName evidence="5">Glycine--tRNA ligase beta subunit</fullName>
        <ecNumber evidence="4">6.1.1.14</ecNumber>
    </recommendedName>
    <alternativeName>
        <fullName evidence="12">Glycyl-tRNA synthetase beta subunit</fullName>
    </alternativeName>
</protein>